<feature type="non-terminal residue" evidence="2">
    <location>
        <position position="76"/>
    </location>
</feature>
<dbReference type="AlphaFoldDB" id="A0A7L3ABZ3"/>
<reference evidence="2 3" key="1">
    <citation type="submission" date="2019-09" db="EMBL/GenBank/DDBJ databases">
        <title>Bird 10,000 Genomes (B10K) Project - Family phase.</title>
        <authorList>
            <person name="Zhang G."/>
        </authorList>
    </citation>
    <scope>NUCLEOTIDE SEQUENCE [LARGE SCALE GENOMIC DNA]</scope>
    <source>
        <strain evidence="2">B10K-DU-003-42</strain>
        <tissue evidence="2">Mixed tissue sample</tissue>
    </source>
</reference>
<dbReference type="EMBL" id="VZTO01001186">
    <property type="protein sequence ID" value="NXT17647.1"/>
    <property type="molecule type" value="Genomic_DNA"/>
</dbReference>
<dbReference type="PANTHER" id="PTHR14965">
    <property type="entry name" value="SI:CH73-248E21.1"/>
    <property type="match status" value="1"/>
</dbReference>
<comment type="caution">
    <text evidence="2">The sequence shown here is derived from an EMBL/GenBank/DDBJ whole genome shotgun (WGS) entry which is preliminary data.</text>
</comment>
<accession>A0A7L3ABZ3</accession>
<evidence type="ECO:0000313" key="3">
    <source>
        <dbReference type="Proteomes" id="UP000536260"/>
    </source>
</evidence>
<name>A0A7L3ABZ3_9AVES</name>
<dbReference type="GO" id="GO:2001236">
    <property type="term" value="P:regulation of extrinsic apoptotic signaling pathway"/>
    <property type="evidence" value="ECO:0007669"/>
    <property type="project" value="TreeGrafter"/>
</dbReference>
<proteinExistence type="predicted"/>
<gene>
    <name evidence="2" type="primary">Bcl2l14_0</name>
    <name evidence="2" type="ORF">SYRPAR_R12466</name>
</gene>
<dbReference type="GO" id="GO:0006915">
    <property type="term" value="P:apoptotic process"/>
    <property type="evidence" value="ECO:0007669"/>
    <property type="project" value="UniProtKB-KW"/>
</dbReference>
<evidence type="ECO:0000256" key="1">
    <source>
        <dbReference type="ARBA" id="ARBA00022703"/>
    </source>
</evidence>
<keyword evidence="1" id="KW-0053">Apoptosis</keyword>
<organism evidence="2 3">
    <name type="scientific">Syrrhaptes paradoxus</name>
    <name type="common">Pallas's sandgrouse</name>
    <dbReference type="NCBI Taxonomy" id="302527"/>
    <lineage>
        <taxon>Eukaryota</taxon>
        <taxon>Metazoa</taxon>
        <taxon>Chordata</taxon>
        <taxon>Craniata</taxon>
        <taxon>Vertebrata</taxon>
        <taxon>Euteleostomi</taxon>
        <taxon>Archelosauria</taxon>
        <taxon>Archosauria</taxon>
        <taxon>Dinosauria</taxon>
        <taxon>Saurischia</taxon>
        <taxon>Theropoda</taxon>
        <taxon>Coelurosauria</taxon>
        <taxon>Aves</taxon>
        <taxon>Neognathae</taxon>
        <taxon>Neoaves</taxon>
        <taxon>Columbimorphae</taxon>
        <taxon>Pterocliformes</taxon>
        <taxon>Pteroclidae</taxon>
        <taxon>Syrrhaptes</taxon>
    </lineage>
</organism>
<evidence type="ECO:0000313" key="2">
    <source>
        <dbReference type="EMBL" id="NXT17647.1"/>
    </source>
</evidence>
<feature type="non-terminal residue" evidence="2">
    <location>
        <position position="1"/>
    </location>
</feature>
<dbReference type="Proteomes" id="UP000536260">
    <property type="component" value="Unassembled WGS sequence"/>
</dbReference>
<sequence>MSYSSFKNLADAYVCKEMTMASRPDVNPQEIQFAFAVHLTARVAGICNQAVNRIMGFGTRYLEDSFAPLSYSKILR</sequence>
<dbReference type="PANTHER" id="PTHR14965:SF9">
    <property type="entry name" value="APOPTOSIS FACILITATOR BCL-2-LIKE PROTEIN 14"/>
    <property type="match status" value="1"/>
</dbReference>
<keyword evidence="3" id="KW-1185">Reference proteome</keyword>
<protein>
    <submittedName>
        <fullName evidence="2">B2L14 protein</fullName>
    </submittedName>
</protein>